<sequence length="223" mass="25251">MITNDIVNRELGILKRVLSYKGLRKLSIWHCLWPGIMMCLWFALWPLLIFSVKLHFSELVSEERLGLFVSTIAVVILGFFSIVFSFNARSLYLSVPYGFIIYSEMYSFFSKKLRRYVSTFLLWYLLVVVFCALAPFGFVFFTLITIGSVIVLSVCVNIGFNAYKLNAMASIITSFKSVGKTKALRNDDGYESIKLDEHNPATGLPMIGGVDVGGNPYGYSRHE</sequence>
<keyword evidence="2" id="KW-0614">Plasmid</keyword>
<geneLocation type="plasmid" evidence="2">
    <name>pKPC2-EC14653</name>
</geneLocation>
<feature type="transmembrane region" description="Helical" evidence="1">
    <location>
        <begin position="121"/>
        <end position="138"/>
    </location>
</feature>
<accession>A0A0K0NQ17</accession>
<reference evidence="2" key="1">
    <citation type="journal article" date="2015" name="Antimicrob. Agents Chemother.">
        <title>Characterization of an Enterobacter cloacae Strain Producing both KPC and NDM Carbapenemases by Whole-Genome Sequencing.</title>
        <authorList>
            <person name="Wu W."/>
            <person name="Feng Y."/>
            <person name="Carattoli A."/>
            <person name="Zong Z."/>
        </authorList>
    </citation>
    <scope>NUCLEOTIDE SEQUENCE</scope>
    <source>
        <strain evidence="2">WCHECl-14653</strain>
        <plasmid evidence="2">pKPC2-EC14653</plasmid>
    </source>
</reference>
<dbReference type="GeneID" id="39627281"/>
<dbReference type="AlphaFoldDB" id="A0A0K0NQ17"/>
<keyword evidence="1" id="KW-0812">Transmembrane</keyword>
<feature type="transmembrane region" description="Helical" evidence="1">
    <location>
        <begin position="27"/>
        <end position="52"/>
    </location>
</feature>
<dbReference type="EMBL" id="KP868646">
    <property type="protein sequence ID" value="AKN19696.1"/>
    <property type="molecule type" value="Genomic_DNA"/>
</dbReference>
<organism evidence="2">
    <name type="scientific">Enterobacter cloacae</name>
    <dbReference type="NCBI Taxonomy" id="550"/>
    <lineage>
        <taxon>Bacteria</taxon>
        <taxon>Pseudomonadati</taxon>
        <taxon>Pseudomonadota</taxon>
        <taxon>Gammaproteobacteria</taxon>
        <taxon>Enterobacterales</taxon>
        <taxon>Enterobacteriaceae</taxon>
        <taxon>Enterobacter</taxon>
        <taxon>Enterobacter cloacae complex</taxon>
    </lineage>
</organism>
<dbReference type="RefSeq" id="WP_088883382.1">
    <property type="nucleotide sequence ID" value="NZ_JAWNJM010000050.1"/>
</dbReference>
<protein>
    <submittedName>
        <fullName evidence="2">Conjugal transfer entry exclusion protein TraS</fullName>
    </submittedName>
</protein>
<feature type="transmembrane region" description="Helical" evidence="1">
    <location>
        <begin position="144"/>
        <end position="163"/>
    </location>
</feature>
<evidence type="ECO:0000313" key="2">
    <source>
        <dbReference type="EMBL" id="AKN19696.1"/>
    </source>
</evidence>
<evidence type="ECO:0000256" key="1">
    <source>
        <dbReference type="SAM" id="Phobius"/>
    </source>
</evidence>
<feature type="transmembrane region" description="Helical" evidence="1">
    <location>
        <begin position="64"/>
        <end position="84"/>
    </location>
</feature>
<keyword evidence="1" id="KW-1133">Transmembrane helix</keyword>
<proteinExistence type="predicted"/>
<gene>
    <name evidence="2" type="ORF">pKPC2_EC14653_00093</name>
</gene>
<name>A0A0K0NQ17_ENTCL</name>
<keyword evidence="1" id="KW-0472">Membrane</keyword>